<dbReference type="RefSeq" id="WP_019617711.1">
    <property type="nucleotide sequence ID" value="NZ_JBHUNE010000006.1"/>
</dbReference>
<keyword evidence="6 11" id="KW-0566">Pantothenate biosynthesis</keyword>
<dbReference type="InterPro" id="IPR050838">
    <property type="entry name" value="Ketopantoate_reductase"/>
</dbReference>
<evidence type="ECO:0000256" key="1">
    <source>
        <dbReference type="ARBA" id="ARBA00002919"/>
    </source>
</evidence>
<keyword evidence="7 11" id="KW-0521">NADP</keyword>
<dbReference type="Pfam" id="PF02558">
    <property type="entry name" value="ApbA"/>
    <property type="match status" value="1"/>
</dbReference>
<evidence type="ECO:0000256" key="2">
    <source>
        <dbReference type="ARBA" id="ARBA00004994"/>
    </source>
</evidence>
<organism evidence="14 15">
    <name type="scientific">Gulosibacter faecalis</name>
    <dbReference type="NCBI Taxonomy" id="272240"/>
    <lineage>
        <taxon>Bacteria</taxon>
        <taxon>Bacillati</taxon>
        <taxon>Actinomycetota</taxon>
        <taxon>Actinomycetes</taxon>
        <taxon>Micrococcales</taxon>
        <taxon>Microbacteriaceae</taxon>
        <taxon>Gulosibacter</taxon>
    </lineage>
</organism>
<comment type="similarity">
    <text evidence="3 11">Belongs to the ketopantoate reductase family.</text>
</comment>
<keyword evidence="8 11" id="KW-0560">Oxidoreductase</keyword>
<comment type="function">
    <text evidence="1 11">Catalyzes the NADPH-dependent reduction of ketopantoate into pantoic acid.</text>
</comment>
<dbReference type="Gene3D" id="1.10.1040.10">
    <property type="entry name" value="N-(1-d-carboxylethyl)-l-norvaline Dehydrogenase, domain 2"/>
    <property type="match status" value="1"/>
</dbReference>
<evidence type="ECO:0000259" key="12">
    <source>
        <dbReference type="Pfam" id="PF02558"/>
    </source>
</evidence>
<dbReference type="InterPro" id="IPR036291">
    <property type="entry name" value="NAD(P)-bd_dom_sf"/>
</dbReference>
<reference evidence="15" key="1">
    <citation type="journal article" date="2019" name="Int. J. Syst. Evol. Microbiol.">
        <title>The Global Catalogue of Microorganisms (GCM) 10K type strain sequencing project: providing services to taxonomists for standard genome sequencing and annotation.</title>
        <authorList>
            <consortium name="The Broad Institute Genomics Platform"/>
            <consortium name="The Broad Institute Genome Sequencing Center for Infectious Disease"/>
            <person name="Wu L."/>
            <person name="Ma J."/>
        </authorList>
    </citation>
    <scope>NUCLEOTIDE SEQUENCE [LARGE SCALE GENOMIC DNA]</scope>
    <source>
        <strain evidence="15">TISTR 1514</strain>
    </source>
</reference>
<dbReference type="SUPFAM" id="SSF48179">
    <property type="entry name" value="6-phosphogluconate dehydrogenase C-terminal domain-like"/>
    <property type="match status" value="1"/>
</dbReference>
<sequence>MRVSVIGIGAVGGAIAALLDRAGHSVHAVARGHTLAAVREHGLRLVGAAGEHTSRVSVGPRVDDEAEVVLLAVRTFQTERALEEHADAIGDRPVIVTQNGVRGPERAAKALGRDAGVFGLLTTFPASGLGPGRVRLTGLGSMTIAPVLAADAPAATRLAHVLNAALPTRPADNLPGLLWTKLLLNEVNPLPAITGSSVQYTATHPLLSPILARALEETVAVIDAQRIRPAPVGRLHPAHVTAVREGRALDIVRGRLGRMFGVFPNPASTLQSIRRGEPTEIDDLSGEVVRVGHDFGIATPVNAALVSLVEHVTATRRFLPAAELARVVASVTG</sequence>
<dbReference type="EMBL" id="JBHUNE010000006">
    <property type="protein sequence ID" value="MFD2758547.1"/>
    <property type="molecule type" value="Genomic_DNA"/>
</dbReference>
<dbReference type="InterPro" id="IPR013752">
    <property type="entry name" value="KPA_reductase"/>
</dbReference>
<dbReference type="Proteomes" id="UP001597492">
    <property type="component" value="Unassembled WGS sequence"/>
</dbReference>
<dbReference type="InterPro" id="IPR008927">
    <property type="entry name" value="6-PGluconate_DH-like_C_sf"/>
</dbReference>
<evidence type="ECO:0000256" key="5">
    <source>
        <dbReference type="ARBA" id="ARBA00019465"/>
    </source>
</evidence>
<comment type="catalytic activity">
    <reaction evidence="10 11">
        <text>(R)-pantoate + NADP(+) = 2-dehydropantoate + NADPH + H(+)</text>
        <dbReference type="Rhea" id="RHEA:16233"/>
        <dbReference type="ChEBI" id="CHEBI:11561"/>
        <dbReference type="ChEBI" id="CHEBI:15378"/>
        <dbReference type="ChEBI" id="CHEBI:15980"/>
        <dbReference type="ChEBI" id="CHEBI:57783"/>
        <dbReference type="ChEBI" id="CHEBI:58349"/>
        <dbReference type="EC" id="1.1.1.169"/>
    </reaction>
</comment>
<dbReference type="PANTHER" id="PTHR43765">
    <property type="entry name" value="2-DEHYDROPANTOATE 2-REDUCTASE-RELATED"/>
    <property type="match status" value="1"/>
</dbReference>
<evidence type="ECO:0000256" key="8">
    <source>
        <dbReference type="ARBA" id="ARBA00023002"/>
    </source>
</evidence>
<dbReference type="InterPro" id="IPR003710">
    <property type="entry name" value="ApbA"/>
</dbReference>
<evidence type="ECO:0000256" key="3">
    <source>
        <dbReference type="ARBA" id="ARBA00007870"/>
    </source>
</evidence>
<dbReference type="InterPro" id="IPR013328">
    <property type="entry name" value="6PGD_dom2"/>
</dbReference>
<evidence type="ECO:0000259" key="13">
    <source>
        <dbReference type="Pfam" id="PF08546"/>
    </source>
</evidence>
<evidence type="ECO:0000256" key="7">
    <source>
        <dbReference type="ARBA" id="ARBA00022857"/>
    </source>
</evidence>
<evidence type="ECO:0000313" key="15">
    <source>
        <dbReference type="Proteomes" id="UP001597492"/>
    </source>
</evidence>
<feature type="domain" description="Ketopantoate reductase C-terminal" evidence="13">
    <location>
        <begin position="177"/>
        <end position="311"/>
    </location>
</feature>
<dbReference type="NCBIfam" id="TIGR00745">
    <property type="entry name" value="apbA_panE"/>
    <property type="match status" value="1"/>
</dbReference>
<dbReference type="InterPro" id="IPR013332">
    <property type="entry name" value="KPR_N"/>
</dbReference>
<feature type="domain" description="Ketopantoate reductase N-terminal" evidence="12">
    <location>
        <begin position="4"/>
        <end position="146"/>
    </location>
</feature>
<dbReference type="Gene3D" id="3.40.50.720">
    <property type="entry name" value="NAD(P)-binding Rossmann-like Domain"/>
    <property type="match status" value="1"/>
</dbReference>
<evidence type="ECO:0000256" key="4">
    <source>
        <dbReference type="ARBA" id="ARBA00013014"/>
    </source>
</evidence>
<comment type="pathway">
    <text evidence="2 11">Cofactor biosynthesis; (R)-pantothenate biosynthesis; (R)-pantoate from 3-methyl-2-oxobutanoate: step 2/2.</text>
</comment>
<dbReference type="PANTHER" id="PTHR43765:SF2">
    <property type="entry name" value="2-DEHYDROPANTOATE 2-REDUCTASE"/>
    <property type="match status" value="1"/>
</dbReference>
<evidence type="ECO:0000256" key="10">
    <source>
        <dbReference type="ARBA" id="ARBA00048793"/>
    </source>
</evidence>
<evidence type="ECO:0000256" key="6">
    <source>
        <dbReference type="ARBA" id="ARBA00022655"/>
    </source>
</evidence>
<dbReference type="EC" id="1.1.1.169" evidence="4 11"/>
<name>A0ABW5UXU4_9MICO</name>
<proteinExistence type="inferred from homology"/>
<evidence type="ECO:0000256" key="9">
    <source>
        <dbReference type="ARBA" id="ARBA00032024"/>
    </source>
</evidence>
<keyword evidence="15" id="KW-1185">Reference proteome</keyword>
<comment type="caution">
    <text evidence="14">The sequence shown here is derived from an EMBL/GenBank/DDBJ whole genome shotgun (WGS) entry which is preliminary data.</text>
</comment>
<gene>
    <name evidence="14" type="ORF">ACFSW7_09165</name>
</gene>
<evidence type="ECO:0000256" key="11">
    <source>
        <dbReference type="RuleBase" id="RU362068"/>
    </source>
</evidence>
<dbReference type="SUPFAM" id="SSF51735">
    <property type="entry name" value="NAD(P)-binding Rossmann-fold domains"/>
    <property type="match status" value="1"/>
</dbReference>
<evidence type="ECO:0000313" key="14">
    <source>
        <dbReference type="EMBL" id="MFD2758547.1"/>
    </source>
</evidence>
<protein>
    <recommendedName>
        <fullName evidence="5 11">2-dehydropantoate 2-reductase</fullName>
        <ecNumber evidence="4 11">1.1.1.169</ecNumber>
    </recommendedName>
    <alternativeName>
        <fullName evidence="9 11">Ketopantoate reductase</fullName>
    </alternativeName>
</protein>
<accession>A0ABW5UXU4</accession>
<dbReference type="Pfam" id="PF08546">
    <property type="entry name" value="ApbA_C"/>
    <property type="match status" value="1"/>
</dbReference>